<accession>A0A8J7QJQ4</accession>
<proteinExistence type="predicted"/>
<dbReference type="AlphaFoldDB" id="A0A8J7QJQ4"/>
<reference evidence="1" key="1">
    <citation type="submission" date="2021-03" db="EMBL/GenBank/DDBJ databases">
        <authorList>
            <person name="Wang G."/>
        </authorList>
    </citation>
    <scope>NUCLEOTIDE SEQUENCE</scope>
    <source>
        <strain evidence="1">KCTC 12899</strain>
    </source>
</reference>
<evidence type="ECO:0000313" key="1">
    <source>
        <dbReference type="EMBL" id="MBO1319478.1"/>
    </source>
</evidence>
<dbReference type="Proteomes" id="UP000664417">
    <property type="component" value="Unassembled WGS sequence"/>
</dbReference>
<protein>
    <recommendedName>
        <fullName evidence="3">DUF1579 domain-containing protein</fullName>
    </recommendedName>
</protein>
<dbReference type="EMBL" id="JAFREP010000011">
    <property type="protein sequence ID" value="MBO1319478.1"/>
    <property type="molecule type" value="Genomic_DNA"/>
</dbReference>
<dbReference type="RefSeq" id="WP_207859346.1">
    <property type="nucleotide sequence ID" value="NZ_JAFREP010000011.1"/>
</dbReference>
<comment type="caution">
    <text evidence="1">The sequence shown here is derived from an EMBL/GenBank/DDBJ whole genome shotgun (WGS) entry which is preliminary data.</text>
</comment>
<evidence type="ECO:0000313" key="2">
    <source>
        <dbReference type="Proteomes" id="UP000664417"/>
    </source>
</evidence>
<sequence>MQWLYLMLTLMQPAQQPFAGPNGFDFFLGAWHAEQRWLQEDMRYDAFTNRVKVFKILHGHGIQDDNFKPVAGRETYFGSAYRIYDAAKQRWICRWFDGGTQKLSDDFFLSAEGDGFSGYSDGKDKHGSYRSHIRFHHITKNQFKWQMIRRYEGLDRDLLIGEITYTRIEETPK</sequence>
<name>A0A8J7QJQ4_9BACT</name>
<gene>
    <name evidence="1" type="ORF">J3U88_13470</name>
</gene>
<keyword evidence="2" id="KW-1185">Reference proteome</keyword>
<evidence type="ECO:0008006" key="3">
    <source>
        <dbReference type="Google" id="ProtNLM"/>
    </source>
</evidence>
<organism evidence="1 2">
    <name type="scientific">Acanthopleuribacter pedis</name>
    <dbReference type="NCBI Taxonomy" id="442870"/>
    <lineage>
        <taxon>Bacteria</taxon>
        <taxon>Pseudomonadati</taxon>
        <taxon>Acidobacteriota</taxon>
        <taxon>Holophagae</taxon>
        <taxon>Acanthopleuribacterales</taxon>
        <taxon>Acanthopleuribacteraceae</taxon>
        <taxon>Acanthopleuribacter</taxon>
    </lineage>
</organism>